<feature type="domain" description="SCAN box" evidence="1">
    <location>
        <begin position="38"/>
        <end position="66"/>
    </location>
</feature>
<dbReference type="PANTHER" id="PTHR24068">
    <property type="entry name" value="UBIQUITIN-CONJUGATING ENZYME E2"/>
    <property type="match status" value="1"/>
</dbReference>
<organism evidence="2 3">
    <name type="scientific">Gopherus evgoodei</name>
    <name type="common">Goodes thornscrub tortoise</name>
    <dbReference type="NCBI Taxonomy" id="1825980"/>
    <lineage>
        <taxon>Eukaryota</taxon>
        <taxon>Metazoa</taxon>
        <taxon>Chordata</taxon>
        <taxon>Craniata</taxon>
        <taxon>Vertebrata</taxon>
        <taxon>Euteleostomi</taxon>
        <taxon>Archelosauria</taxon>
        <taxon>Testudinata</taxon>
        <taxon>Testudines</taxon>
        <taxon>Cryptodira</taxon>
        <taxon>Durocryptodira</taxon>
        <taxon>Testudinoidea</taxon>
        <taxon>Testudinidae</taxon>
        <taxon>Gopherus</taxon>
    </lineage>
</organism>
<dbReference type="SUPFAM" id="SSF54495">
    <property type="entry name" value="UBC-like"/>
    <property type="match status" value="1"/>
</dbReference>
<dbReference type="PROSITE" id="PS50804">
    <property type="entry name" value="SCAN_BOX"/>
    <property type="match status" value="1"/>
</dbReference>
<protein>
    <recommendedName>
        <fullName evidence="1">SCAN box domain-containing protein</fullName>
    </recommendedName>
</protein>
<dbReference type="Gene3D" id="1.10.4020.10">
    <property type="entry name" value="DNA breaking-rejoining enzymes"/>
    <property type="match status" value="1"/>
</dbReference>
<evidence type="ECO:0000313" key="3">
    <source>
        <dbReference type="Proteomes" id="UP000694390"/>
    </source>
</evidence>
<dbReference type="InterPro" id="IPR038269">
    <property type="entry name" value="SCAN_sf"/>
</dbReference>
<sequence>MGRAHVTTGLCSKINRLGNMVVEARCPHRGTDNGSSDLEQFIQCLPDSVRVWVWRHQPATLEAAVAKRVQKELADITLDPSPNCSAGPKGDNIYEWRSTILGSPEHPFKPPKLTVQTRICHCHINSQGVTCLDILKDNWSSNPADPLVGSIASQYMINRAEQSKTEQPDGTKRYAP</sequence>
<evidence type="ECO:0000259" key="1">
    <source>
        <dbReference type="PROSITE" id="PS50804"/>
    </source>
</evidence>
<reference evidence="2" key="1">
    <citation type="submission" date="2025-08" db="UniProtKB">
        <authorList>
            <consortium name="Ensembl"/>
        </authorList>
    </citation>
    <scope>IDENTIFICATION</scope>
</reference>
<reference evidence="2" key="2">
    <citation type="submission" date="2025-09" db="UniProtKB">
        <authorList>
            <consortium name="Ensembl"/>
        </authorList>
    </citation>
    <scope>IDENTIFICATION</scope>
</reference>
<dbReference type="InterPro" id="IPR000608">
    <property type="entry name" value="UBC"/>
</dbReference>
<dbReference type="SMART" id="SM00212">
    <property type="entry name" value="UBCc"/>
    <property type="match status" value="1"/>
</dbReference>
<dbReference type="AlphaFoldDB" id="A0A8C4YI71"/>
<accession>A0A8C4YI71</accession>
<dbReference type="Pfam" id="PF00179">
    <property type="entry name" value="UQ_con"/>
    <property type="match status" value="1"/>
</dbReference>
<dbReference type="InterPro" id="IPR003309">
    <property type="entry name" value="SCAN_dom"/>
</dbReference>
<evidence type="ECO:0000313" key="2">
    <source>
        <dbReference type="Ensembl" id="ENSGEVP00005025488.1"/>
    </source>
</evidence>
<name>A0A8C4YI71_9SAUR</name>
<dbReference type="Ensembl" id="ENSGEVT00005026793.1">
    <property type="protein sequence ID" value="ENSGEVP00005025488.1"/>
    <property type="gene ID" value="ENSGEVG00005018073.1"/>
</dbReference>
<proteinExistence type="predicted"/>
<dbReference type="Proteomes" id="UP000694390">
    <property type="component" value="Unassembled WGS sequence"/>
</dbReference>
<dbReference type="InterPro" id="IPR016135">
    <property type="entry name" value="UBQ-conjugating_enzyme/RWD"/>
</dbReference>
<dbReference type="OrthoDB" id="7851174at2759"/>
<dbReference type="GeneTree" id="ENSGT00940000156415"/>
<dbReference type="Gene3D" id="3.10.110.10">
    <property type="entry name" value="Ubiquitin Conjugating Enzyme"/>
    <property type="match status" value="1"/>
</dbReference>
<keyword evidence="3" id="KW-1185">Reference proteome</keyword>